<protein>
    <submittedName>
        <fullName evidence="4">Sec7_N domain-containing protein</fullName>
    </submittedName>
</protein>
<gene>
    <name evidence="2" type="ORF">TTAC_LOCUS4709</name>
</gene>
<dbReference type="AlphaFoldDB" id="A0A0R3WVD4"/>
<evidence type="ECO:0000313" key="2">
    <source>
        <dbReference type="EMBL" id="VDM25502.1"/>
    </source>
</evidence>
<accession>A0A0R3WVD4</accession>
<evidence type="ECO:0000313" key="3">
    <source>
        <dbReference type="Proteomes" id="UP000274429"/>
    </source>
</evidence>
<reference evidence="2 3" key="2">
    <citation type="submission" date="2018-11" db="EMBL/GenBank/DDBJ databases">
        <authorList>
            <consortium name="Pathogen Informatics"/>
        </authorList>
    </citation>
    <scope>NUCLEOTIDE SEQUENCE [LARGE SCALE GENOMIC DNA]</scope>
</reference>
<dbReference type="Proteomes" id="UP000274429">
    <property type="component" value="Unassembled WGS sequence"/>
</dbReference>
<organism evidence="4">
    <name type="scientific">Hydatigena taeniaeformis</name>
    <name type="common">Feline tapeworm</name>
    <name type="synonym">Taenia taeniaeformis</name>
    <dbReference type="NCBI Taxonomy" id="6205"/>
    <lineage>
        <taxon>Eukaryota</taxon>
        <taxon>Metazoa</taxon>
        <taxon>Spiralia</taxon>
        <taxon>Lophotrochozoa</taxon>
        <taxon>Platyhelminthes</taxon>
        <taxon>Cestoda</taxon>
        <taxon>Eucestoda</taxon>
        <taxon>Cyclophyllidea</taxon>
        <taxon>Taeniidae</taxon>
        <taxon>Hydatigera</taxon>
    </lineage>
</organism>
<reference evidence="4" key="1">
    <citation type="submission" date="2017-02" db="UniProtKB">
        <authorList>
            <consortium name="WormBaseParasite"/>
        </authorList>
    </citation>
    <scope>IDENTIFICATION</scope>
</reference>
<dbReference type="OrthoDB" id="419432at2759"/>
<dbReference type="STRING" id="6205.A0A0R3WVD4"/>
<dbReference type="EMBL" id="UYWX01005147">
    <property type="protein sequence ID" value="VDM25502.1"/>
    <property type="molecule type" value="Genomic_DNA"/>
</dbReference>
<evidence type="ECO:0000313" key="4">
    <source>
        <dbReference type="WBParaSite" id="TTAC_0000472401-mRNA-1"/>
    </source>
</evidence>
<proteinExistence type="predicted"/>
<feature type="region of interest" description="Disordered" evidence="1">
    <location>
        <begin position="90"/>
        <end position="112"/>
    </location>
</feature>
<sequence length="171" mass="18614">MKSCVNPFILPVATLCFKLAEHRVSQRDRYLERQSANVRVTGRSRKLGGGRKGSMDDYVTDLRAFLTDVLRLLKNCLNLIGTMEEGMGEAYERSQGLPGSRSSSPGRAPSLRPYADLKSRALLLLCRLYLSTPAEDMVACASLVLKSAPVGPEMVSVNVAEFATESGVTAD</sequence>
<feature type="compositionally biased region" description="Low complexity" evidence="1">
    <location>
        <begin position="93"/>
        <end position="112"/>
    </location>
</feature>
<name>A0A0R3WVD4_HYDTA</name>
<keyword evidence="3" id="KW-1185">Reference proteome</keyword>
<evidence type="ECO:0000256" key="1">
    <source>
        <dbReference type="SAM" id="MobiDB-lite"/>
    </source>
</evidence>
<dbReference type="WBParaSite" id="TTAC_0000472401-mRNA-1">
    <property type="protein sequence ID" value="TTAC_0000472401-mRNA-1"/>
    <property type="gene ID" value="TTAC_0000472401"/>
</dbReference>